<keyword evidence="3" id="KW-1185">Reference proteome</keyword>
<dbReference type="AlphaFoldDB" id="A0A8S4QZZ9"/>
<accession>A0A8S4QZZ9</accession>
<evidence type="ECO:0000256" key="1">
    <source>
        <dbReference type="SAM" id="MobiDB-lite"/>
    </source>
</evidence>
<protein>
    <submittedName>
        <fullName evidence="2">Jg3795 protein</fullName>
    </submittedName>
</protein>
<feature type="region of interest" description="Disordered" evidence="1">
    <location>
        <begin position="1"/>
        <end position="28"/>
    </location>
</feature>
<gene>
    <name evidence="2" type="primary">jg3795</name>
    <name evidence="2" type="ORF">PAEG_LOCUS8413</name>
</gene>
<feature type="non-terminal residue" evidence="2">
    <location>
        <position position="1"/>
    </location>
</feature>
<organism evidence="2 3">
    <name type="scientific">Pararge aegeria aegeria</name>
    <dbReference type="NCBI Taxonomy" id="348720"/>
    <lineage>
        <taxon>Eukaryota</taxon>
        <taxon>Metazoa</taxon>
        <taxon>Ecdysozoa</taxon>
        <taxon>Arthropoda</taxon>
        <taxon>Hexapoda</taxon>
        <taxon>Insecta</taxon>
        <taxon>Pterygota</taxon>
        <taxon>Neoptera</taxon>
        <taxon>Endopterygota</taxon>
        <taxon>Lepidoptera</taxon>
        <taxon>Glossata</taxon>
        <taxon>Ditrysia</taxon>
        <taxon>Papilionoidea</taxon>
        <taxon>Nymphalidae</taxon>
        <taxon>Satyrinae</taxon>
        <taxon>Satyrini</taxon>
        <taxon>Parargina</taxon>
        <taxon>Pararge</taxon>
    </lineage>
</organism>
<proteinExistence type="predicted"/>
<evidence type="ECO:0000313" key="3">
    <source>
        <dbReference type="Proteomes" id="UP000838756"/>
    </source>
</evidence>
<dbReference type="EMBL" id="CAKXAJ010024384">
    <property type="protein sequence ID" value="CAH2228616.1"/>
    <property type="molecule type" value="Genomic_DNA"/>
</dbReference>
<comment type="caution">
    <text evidence="2">The sequence shown here is derived from an EMBL/GenBank/DDBJ whole genome shotgun (WGS) entry which is preliminary data.</text>
</comment>
<dbReference type="Proteomes" id="UP000838756">
    <property type="component" value="Unassembled WGS sequence"/>
</dbReference>
<evidence type="ECO:0000313" key="2">
    <source>
        <dbReference type="EMBL" id="CAH2228616.1"/>
    </source>
</evidence>
<name>A0A8S4QZZ9_9NEOP</name>
<reference evidence="2" key="1">
    <citation type="submission" date="2022-03" db="EMBL/GenBank/DDBJ databases">
        <authorList>
            <person name="Lindestad O."/>
        </authorList>
    </citation>
    <scope>NUCLEOTIDE SEQUENCE</scope>
</reference>
<sequence>EASFPLFESAARGRAHASPPLSVSSARDDATAAERSRLVSEHSVSVKMHFRHLTTPGASLPSICEFVSGAVCTAQAEKVDEAYFSKCNKILFPSSLVLHFRV</sequence>